<sequence length="437" mass="51275">MSNIDSHTRFKKFNFTLYGNLNTLKTHITKLFNTKTCPFSILKFQFETNYNSKEANKYHAQGFVKIRNNKQLRLGNYNFKTNKGSGIKEIFKTNIHVEFANGTDEECLAYCEKFYNRCKNPAHNPNPKKGEKCKCDFNDLFKFCKFCNESCERTFARMSEDSEISGPFEFIFDENKFNSESEKKNDENYYIKTINEVQKGRDIDEVIDKYVPYCERWAYTPQGLKRVAKVQNKKTINPLKDIQRFWEPCVIYIYGDRGTGKSDLCKELFPGLYEKDDIKQFENYNNDEINYNRDTAILIDNFYGSMSWTNFLQLTDRNHCLMDIKYGKTNIVAMYICITANGPIENLYKNLKERNSSIDIEAFIQRVRYIIKFEGDPIDSRIGKGNITRIFEKGNKQDFNNRIFDIEFNRETTLEQAKKVTVDLGIKGTLFQDTATG</sequence>
<organism evidence="1 2">
    <name type="scientific">Gigaspora rosea</name>
    <dbReference type="NCBI Taxonomy" id="44941"/>
    <lineage>
        <taxon>Eukaryota</taxon>
        <taxon>Fungi</taxon>
        <taxon>Fungi incertae sedis</taxon>
        <taxon>Mucoromycota</taxon>
        <taxon>Glomeromycotina</taxon>
        <taxon>Glomeromycetes</taxon>
        <taxon>Diversisporales</taxon>
        <taxon>Gigasporaceae</taxon>
        <taxon>Gigaspora</taxon>
    </lineage>
</organism>
<name>A0A397UWQ4_9GLOM</name>
<proteinExistence type="predicted"/>
<protein>
    <recommendedName>
        <fullName evidence="3">Helicase superfamily 3 single-stranded DNA/RNA virus domain-containing protein</fullName>
    </recommendedName>
</protein>
<dbReference type="AlphaFoldDB" id="A0A397UWQ4"/>
<dbReference type="Gene3D" id="3.40.1310.20">
    <property type="match status" value="1"/>
</dbReference>
<evidence type="ECO:0000313" key="2">
    <source>
        <dbReference type="Proteomes" id="UP000266673"/>
    </source>
</evidence>
<reference evidence="1 2" key="1">
    <citation type="submission" date="2018-06" db="EMBL/GenBank/DDBJ databases">
        <title>Comparative genomics reveals the genomic features of Rhizophagus irregularis, R. cerebriforme, R. diaphanum and Gigaspora rosea, and their symbiotic lifestyle signature.</title>
        <authorList>
            <person name="Morin E."/>
            <person name="San Clemente H."/>
            <person name="Chen E.C.H."/>
            <person name="De La Providencia I."/>
            <person name="Hainaut M."/>
            <person name="Kuo A."/>
            <person name="Kohler A."/>
            <person name="Murat C."/>
            <person name="Tang N."/>
            <person name="Roy S."/>
            <person name="Loubradou J."/>
            <person name="Henrissat B."/>
            <person name="Grigoriev I.V."/>
            <person name="Corradi N."/>
            <person name="Roux C."/>
            <person name="Martin F.M."/>
        </authorList>
    </citation>
    <scope>NUCLEOTIDE SEQUENCE [LARGE SCALE GENOMIC DNA]</scope>
    <source>
        <strain evidence="1 2">DAOM 194757</strain>
    </source>
</reference>
<keyword evidence="2" id="KW-1185">Reference proteome</keyword>
<comment type="caution">
    <text evidence="1">The sequence shown here is derived from an EMBL/GenBank/DDBJ whole genome shotgun (WGS) entry which is preliminary data.</text>
</comment>
<gene>
    <name evidence="1" type="ORF">C2G38_2196851</name>
</gene>
<dbReference type="Proteomes" id="UP000266673">
    <property type="component" value="Unassembled WGS sequence"/>
</dbReference>
<evidence type="ECO:0000313" key="1">
    <source>
        <dbReference type="EMBL" id="RIB13788.1"/>
    </source>
</evidence>
<dbReference type="EMBL" id="QKWP01000890">
    <property type="protein sequence ID" value="RIB13788.1"/>
    <property type="molecule type" value="Genomic_DNA"/>
</dbReference>
<dbReference type="OrthoDB" id="2447778at2759"/>
<accession>A0A397UWQ4</accession>
<evidence type="ECO:0008006" key="3">
    <source>
        <dbReference type="Google" id="ProtNLM"/>
    </source>
</evidence>